<reference evidence="1" key="1">
    <citation type="submission" date="2021-02" db="EMBL/GenBank/DDBJ databases">
        <authorList>
            <person name="Nowell W R."/>
        </authorList>
    </citation>
    <scope>NUCLEOTIDE SEQUENCE</scope>
</reference>
<feature type="non-terminal residue" evidence="1">
    <location>
        <position position="1"/>
    </location>
</feature>
<proteinExistence type="predicted"/>
<evidence type="ECO:0000313" key="1">
    <source>
        <dbReference type="EMBL" id="CAF1493221.1"/>
    </source>
</evidence>
<gene>
    <name evidence="1" type="ORF">JYZ213_LOCUS43048</name>
</gene>
<comment type="caution">
    <text evidence="1">The sequence shown here is derived from an EMBL/GenBank/DDBJ whole genome shotgun (WGS) entry which is preliminary data.</text>
</comment>
<accession>A0A815SLV9</accession>
<evidence type="ECO:0000313" key="2">
    <source>
        <dbReference type="Proteomes" id="UP000663845"/>
    </source>
</evidence>
<dbReference type="AlphaFoldDB" id="A0A815SLV9"/>
<sequence length="25" mass="2936">VSVTDDLFQFMHKLWMKSVPIGELD</sequence>
<name>A0A815SLV9_9BILA</name>
<dbReference type="EMBL" id="CAJNOG010002170">
    <property type="protein sequence ID" value="CAF1493221.1"/>
    <property type="molecule type" value="Genomic_DNA"/>
</dbReference>
<dbReference type="Proteomes" id="UP000663845">
    <property type="component" value="Unassembled WGS sequence"/>
</dbReference>
<organism evidence="1 2">
    <name type="scientific">Adineta steineri</name>
    <dbReference type="NCBI Taxonomy" id="433720"/>
    <lineage>
        <taxon>Eukaryota</taxon>
        <taxon>Metazoa</taxon>
        <taxon>Spiralia</taxon>
        <taxon>Gnathifera</taxon>
        <taxon>Rotifera</taxon>
        <taxon>Eurotatoria</taxon>
        <taxon>Bdelloidea</taxon>
        <taxon>Adinetida</taxon>
        <taxon>Adinetidae</taxon>
        <taxon>Adineta</taxon>
    </lineage>
</organism>
<protein>
    <submittedName>
        <fullName evidence="1">Uncharacterized protein</fullName>
    </submittedName>
</protein>